<reference evidence="1 2" key="1">
    <citation type="journal article" date="2014" name="Int. J. Syst. Evol. Microbiol.">
        <title>Nocardioides zeae sp. nov., isolated from the stem of Zea mays.</title>
        <authorList>
            <person name="Glaeser S.P."/>
            <person name="McInroy J.A."/>
            <person name="Busse H.J."/>
            <person name="Kampfer P."/>
        </authorList>
    </citation>
    <scope>NUCLEOTIDE SEQUENCE [LARGE SCALE GENOMIC DNA]</scope>
    <source>
        <strain evidence="1 2">JCM 30728</strain>
    </source>
</reference>
<keyword evidence="1" id="KW-0503">Monooxygenase</keyword>
<gene>
    <name evidence="1" type="ORF">G3T38_20455</name>
</gene>
<dbReference type="AlphaFoldDB" id="A0A6P0HPR3"/>
<dbReference type="GO" id="GO:0004497">
    <property type="term" value="F:monooxygenase activity"/>
    <property type="evidence" value="ECO:0007669"/>
    <property type="project" value="UniProtKB-KW"/>
</dbReference>
<organism evidence="1 2">
    <name type="scientific">Nocardioides zeae</name>
    <dbReference type="NCBI Taxonomy" id="1457234"/>
    <lineage>
        <taxon>Bacteria</taxon>
        <taxon>Bacillati</taxon>
        <taxon>Actinomycetota</taxon>
        <taxon>Actinomycetes</taxon>
        <taxon>Propionibacteriales</taxon>
        <taxon>Nocardioidaceae</taxon>
        <taxon>Nocardioides</taxon>
    </lineage>
</organism>
<sequence>MSAGSVPHVELRVWGTDRVLPALGRMATGGPRLRRTPGLRFAKLLGTGSARTFTPRDADPHHWALLTVWDDRAAAAAAAGCPVLRSWSRASHEELRVAMSPVRSRGRWSRQEPFAPVGEAAVGEAPVGTGAVASITRARLRPTRALSFWRAVPPVVEDLTATPGLRLALGIGEAPIGLQGTFSLWDSDAALRAFAHGSAAHRAAVRRTEPERWYAEELFARLAVVDVEGTYEGRTV</sequence>
<keyword evidence="2" id="KW-1185">Reference proteome</keyword>
<dbReference type="EMBL" id="JAAGXA010000025">
    <property type="protein sequence ID" value="NEN80628.1"/>
    <property type="molecule type" value="Genomic_DNA"/>
</dbReference>
<evidence type="ECO:0000313" key="1">
    <source>
        <dbReference type="EMBL" id="NEN80628.1"/>
    </source>
</evidence>
<name>A0A6P0HPR3_9ACTN</name>
<dbReference type="InterPro" id="IPR049574">
    <property type="entry name" value="CrtA-like"/>
</dbReference>
<proteinExistence type="predicted"/>
<keyword evidence="1" id="KW-0560">Oxidoreductase</keyword>
<dbReference type="RefSeq" id="WP_163774700.1">
    <property type="nucleotide sequence ID" value="NZ_JAAGXA010000025.1"/>
</dbReference>
<dbReference type="CDD" id="cd21650">
    <property type="entry name" value="CrtA-like"/>
    <property type="match status" value="1"/>
</dbReference>
<protein>
    <submittedName>
        <fullName evidence="1">Monooxygenase</fullName>
    </submittedName>
</protein>
<dbReference type="Proteomes" id="UP000468687">
    <property type="component" value="Unassembled WGS sequence"/>
</dbReference>
<accession>A0A6P0HPR3</accession>
<evidence type="ECO:0000313" key="2">
    <source>
        <dbReference type="Proteomes" id="UP000468687"/>
    </source>
</evidence>
<comment type="caution">
    <text evidence="1">The sequence shown here is derived from an EMBL/GenBank/DDBJ whole genome shotgun (WGS) entry which is preliminary data.</text>
</comment>